<dbReference type="CDD" id="cd00082">
    <property type="entry name" value="HisKA"/>
    <property type="match status" value="1"/>
</dbReference>
<keyword evidence="10" id="KW-0067">ATP-binding</keyword>
<dbReference type="CDD" id="cd00130">
    <property type="entry name" value="PAS"/>
    <property type="match status" value="1"/>
</dbReference>
<dbReference type="SUPFAM" id="SSF52172">
    <property type="entry name" value="CheY-like"/>
    <property type="match status" value="2"/>
</dbReference>
<evidence type="ECO:0000256" key="8">
    <source>
        <dbReference type="ARBA" id="ARBA00022741"/>
    </source>
</evidence>
<dbReference type="SUPFAM" id="SSF55874">
    <property type="entry name" value="ATPase domain of HSP90 chaperone/DNA topoisomerase II/histidine kinase"/>
    <property type="match status" value="1"/>
</dbReference>
<evidence type="ECO:0000256" key="6">
    <source>
        <dbReference type="ARBA" id="ARBA00022553"/>
    </source>
</evidence>
<dbReference type="SMART" id="SM00448">
    <property type="entry name" value="REC"/>
    <property type="match status" value="2"/>
</dbReference>
<dbReference type="PANTHER" id="PTHR45339:SF1">
    <property type="entry name" value="HYBRID SIGNAL TRANSDUCTION HISTIDINE KINASE J"/>
    <property type="match status" value="1"/>
</dbReference>
<evidence type="ECO:0000256" key="14">
    <source>
        <dbReference type="PROSITE-ProRule" id="PRU00169"/>
    </source>
</evidence>
<comment type="catalytic activity">
    <reaction evidence="1">
        <text>ATP + protein L-histidine = ADP + protein N-phospho-L-histidine.</text>
        <dbReference type="EC" id="2.7.13.3"/>
    </reaction>
</comment>
<sequence length="912" mass="101857">MKQREWTAGEQGALLDRVGVAAGRLLLEEDYPFLWANGRFCAALGCTQAEVPSRMRSLGRLYGEYPADFAVIEAELAEMLKNGAQSAAWTCRAPGGDGGAAWLRMTATLDGGRADGCPVFYLVLTDVSELAASCGERDRYFRMMMDEYAGNVYICDMDSYELLYVNREAASTLKRTSEEVCGRKCYEVIQGRTSPCPFCTNDRLTYDAWYEWQFDNPVLERTFMIKNRIVNWHGHRARIELSHDMYSAEYKLAQKDRERAALLRTIPGGLARLDARDMSTILWYGADFLEMIGYTAEQFERELHSQCGYVHPDDLERMLDGLRGIRETGQHLVYEVRLIRRSGEQRIVTITLCYVSGEESWDGIPSFYTIGLDVTEERTEQGRQRRALEEAYQAARVANSAKTDFLSSMSHDIRTPMNAIMGMTAIARANLSAPDRVRDCLGKIDVSGRHLLSLINEVLDMSKIESGKIDLSPEDIDLPKLLEGVYDMCKPLVAEKGQELKVIVGQVRHEKIVADGDRLRQVFMNLLSNAVKYTPDGGKITLVIREKESSIPGKGQFEFVFTDNGIGMAPDYLPHIFEPFTRAEDSRISKIQGTGLGMAITENIIHMMNGTIDVESELGKGSRFTVTVPLQYHAEEVARDDELAGLSVLVVDDDQIVCENAAMLLDELGMRGQWVLSGAEALERVALAHERGDGYFAVILDWKMPGMDGLETVKAIRGELGEDVPIIIISAYDYSDIEDEFLSAGADAFITKPLFKSKMLHVLQLFCESGRPEDAGDWEEEPASGLLGKRMLLVEDNDLNREIAAELLQMQGVTVECAENGARAVELFGASAPWYYNAILMDIQMPVMNGYDATAAIRAMDREDAERVPIVALTANAFVSDISKARSVGMNDHIPKPIDMALLVQVLRRWTL</sequence>
<dbReference type="AlphaFoldDB" id="A0A8J6JLP2"/>
<dbReference type="SMART" id="SM00387">
    <property type="entry name" value="HATPase_c"/>
    <property type="match status" value="1"/>
</dbReference>
<keyword evidence="7" id="KW-0808">Transferase</keyword>
<keyword evidence="5" id="KW-1003">Cell membrane</keyword>
<evidence type="ECO:0000256" key="5">
    <source>
        <dbReference type="ARBA" id="ARBA00022475"/>
    </source>
</evidence>
<protein>
    <recommendedName>
        <fullName evidence="4">Stage 0 sporulation protein A homolog</fullName>
        <ecNumber evidence="3">2.7.13.3</ecNumber>
    </recommendedName>
</protein>
<feature type="domain" description="PAS" evidence="17">
    <location>
        <begin position="255"/>
        <end position="329"/>
    </location>
</feature>
<comment type="subcellular location">
    <subcellularLocation>
        <location evidence="2">Cell membrane</location>
    </subcellularLocation>
</comment>
<dbReference type="InterPro" id="IPR035965">
    <property type="entry name" value="PAS-like_dom_sf"/>
</dbReference>
<dbReference type="InterPro" id="IPR000014">
    <property type="entry name" value="PAS"/>
</dbReference>
<dbReference type="InterPro" id="IPR011006">
    <property type="entry name" value="CheY-like_superfamily"/>
</dbReference>
<dbReference type="PROSITE" id="PS50110">
    <property type="entry name" value="RESPONSE_REGULATORY"/>
    <property type="match status" value="2"/>
</dbReference>
<evidence type="ECO:0000256" key="10">
    <source>
        <dbReference type="ARBA" id="ARBA00022840"/>
    </source>
</evidence>
<keyword evidence="12" id="KW-0472">Membrane</keyword>
<dbReference type="Pfam" id="PF08447">
    <property type="entry name" value="PAS_3"/>
    <property type="match status" value="1"/>
</dbReference>
<evidence type="ECO:0000313" key="19">
    <source>
        <dbReference type="Proteomes" id="UP000607645"/>
    </source>
</evidence>
<dbReference type="Pfam" id="PF00512">
    <property type="entry name" value="HisKA"/>
    <property type="match status" value="1"/>
</dbReference>
<organism evidence="18 19">
    <name type="scientific">Lawsonibacter faecis</name>
    <dbReference type="NCBI Taxonomy" id="2763052"/>
    <lineage>
        <taxon>Bacteria</taxon>
        <taxon>Bacillati</taxon>
        <taxon>Bacillota</taxon>
        <taxon>Clostridia</taxon>
        <taxon>Eubacteriales</taxon>
        <taxon>Oscillospiraceae</taxon>
        <taxon>Lawsonibacter</taxon>
    </lineage>
</organism>
<dbReference type="CDD" id="cd16922">
    <property type="entry name" value="HATPase_EvgS-ArcB-TorS-like"/>
    <property type="match status" value="1"/>
</dbReference>
<dbReference type="Gene3D" id="3.30.450.20">
    <property type="entry name" value="PAS domain"/>
    <property type="match status" value="1"/>
</dbReference>
<feature type="domain" description="Response regulatory" evidence="16">
    <location>
        <begin position="790"/>
        <end position="911"/>
    </location>
</feature>
<dbReference type="FunFam" id="3.30.565.10:FF:000023">
    <property type="entry name" value="PAS domain-containing sensor histidine kinase"/>
    <property type="match status" value="1"/>
</dbReference>
<name>A0A8J6JLP2_9FIRM</name>
<dbReference type="InterPro" id="IPR003594">
    <property type="entry name" value="HATPase_dom"/>
</dbReference>
<dbReference type="Pfam" id="PF13426">
    <property type="entry name" value="PAS_9"/>
    <property type="match status" value="1"/>
</dbReference>
<dbReference type="InterPro" id="IPR004358">
    <property type="entry name" value="Sig_transdc_His_kin-like_C"/>
</dbReference>
<dbReference type="PANTHER" id="PTHR45339">
    <property type="entry name" value="HYBRID SIGNAL TRANSDUCTION HISTIDINE KINASE J"/>
    <property type="match status" value="1"/>
</dbReference>
<dbReference type="RefSeq" id="WP_186919356.1">
    <property type="nucleotide sequence ID" value="NZ_JACOPQ010000008.1"/>
</dbReference>
<dbReference type="InterPro" id="IPR036890">
    <property type="entry name" value="HATPase_C_sf"/>
</dbReference>
<evidence type="ECO:0000259" key="15">
    <source>
        <dbReference type="PROSITE" id="PS50109"/>
    </source>
</evidence>
<dbReference type="PRINTS" id="PR00344">
    <property type="entry name" value="BCTRLSENSOR"/>
</dbReference>
<accession>A0A8J6JLP2</accession>
<dbReference type="SUPFAM" id="SSF47384">
    <property type="entry name" value="Homodimeric domain of signal transducing histidine kinase"/>
    <property type="match status" value="1"/>
</dbReference>
<proteinExistence type="predicted"/>
<keyword evidence="19" id="KW-1185">Reference proteome</keyword>
<feature type="modified residue" description="4-aspartylphosphate" evidence="14">
    <location>
        <position position="701"/>
    </location>
</feature>
<feature type="domain" description="Histidine kinase" evidence="15">
    <location>
        <begin position="408"/>
        <end position="632"/>
    </location>
</feature>
<dbReference type="Gene3D" id="3.30.565.10">
    <property type="entry name" value="Histidine kinase-like ATPase, C-terminal domain"/>
    <property type="match status" value="1"/>
</dbReference>
<reference evidence="18" key="1">
    <citation type="submission" date="2020-08" db="EMBL/GenBank/DDBJ databases">
        <title>Genome public.</title>
        <authorList>
            <person name="Liu C."/>
            <person name="Sun Q."/>
        </authorList>
    </citation>
    <scope>NUCLEOTIDE SEQUENCE</scope>
    <source>
        <strain evidence="18">NSJ-52</strain>
    </source>
</reference>
<dbReference type="InterPro" id="IPR013655">
    <property type="entry name" value="PAS_fold_3"/>
</dbReference>
<dbReference type="EC" id="2.7.13.3" evidence="3"/>
<keyword evidence="9" id="KW-0418">Kinase</keyword>
<evidence type="ECO:0000256" key="2">
    <source>
        <dbReference type="ARBA" id="ARBA00004236"/>
    </source>
</evidence>
<dbReference type="InterPro" id="IPR003661">
    <property type="entry name" value="HisK_dim/P_dom"/>
</dbReference>
<feature type="modified residue" description="4-aspartylphosphate" evidence="14">
    <location>
        <position position="842"/>
    </location>
</feature>
<feature type="domain" description="Response regulatory" evidence="16">
    <location>
        <begin position="647"/>
        <end position="767"/>
    </location>
</feature>
<dbReference type="InterPro" id="IPR036097">
    <property type="entry name" value="HisK_dim/P_sf"/>
</dbReference>
<dbReference type="Proteomes" id="UP000607645">
    <property type="component" value="Unassembled WGS sequence"/>
</dbReference>
<dbReference type="GO" id="GO:0000155">
    <property type="term" value="F:phosphorelay sensor kinase activity"/>
    <property type="evidence" value="ECO:0007669"/>
    <property type="project" value="InterPro"/>
</dbReference>
<dbReference type="EMBL" id="JACOPQ010000008">
    <property type="protein sequence ID" value="MBC5737544.1"/>
    <property type="molecule type" value="Genomic_DNA"/>
</dbReference>
<evidence type="ECO:0000256" key="1">
    <source>
        <dbReference type="ARBA" id="ARBA00000085"/>
    </source>
</evidence>
<gene>
    <name evidence="18" type="ORF">H8S62_11060</name>
</gene>
<evidence type="ECO:0000256" key="11">
    <source>
        <dbReference type="ARBA" id="ARBA00023012"/>
    </source>
</evidence>
<evidence type="ECO:0000256" key="12">
    <source>
        <dbReference type="ARBA" id="ARBA00023136"/>
    </source>
</evidence>
<dbReference type="Pfam" id="PF00072">
    <property type="entry name" value="Response_reg"/>
    <property type="match status" value="2"/>
</dbReference>
<dbReference type="SMART" id="SM00388">
    <property type="entry name" value="HisKA"/>
    <property type="match status" value="1"/>
</dbReference>
<comment type="function">
    <text evidence="13">May play the central regulatory role in sporulation. It may be an element of the effector pathway responsible for the activation of sporulation genes in response to nutritional stress. Spo0A may act in concert with spo0H (a sigma factor) to control the expression of some genes that are critical to the sporulation process.</text>
</comment>
<dbReference type="CDD" id="cd17546">
    <property type="entry name" value="REC_hyHK_CKI1_RcsC-like"/>
    <property type="match status" value="2"/>
</dbReference>
<dbReference type="InterPro" id="IPR001789">
    <property type="entry name" value="Sig_transdc_resp-reg_receiver"/>
</dbReference>
<dbReference type="PROSITE" id="PS50109">
    <property type="entry name" value="HIS_KIN"/>
    <property type="match status" value="1"/>
</dbReference>
<feature type="domain" description="PAS" evidence="17">
    <location>
        <begin position="137"/>
        <end position="190"/>
    </location>
</feature>
<dbReference type="Pfam" id="PF02518">
    <property type="entry name" value="HATPase_c"/>
    <property type="match status" value="1"/>
</dbReference>
<evidence type="ECO:0000259" key="16">
    <source>
        <dbReference type="PROSITE" id="PS50110"/>
    </source>
</evidence>
<evidence type="ECO:0000313" key="18">
    <source>
        <dbReference type="EMBL" id="MBC5737544.1"/>
    </source>
</evidence>
<dbReference type="SUPFAM" id="SSF55785">
    <property type="entry name" value="PYP-like sensor domain (PAS domain)"/>
    <property type="match status" value="3"/>
</dbReference>
<dbReference type="Gene3D" id="1.10.287.130">
    <property type="match status" value="1"/>
</dbReference>
<keyword evidence="6 14" id="KW-0597">Phosphoprotein</keyword>
<comment type="caution">
    <text evidence="18">The sequence shown here is derived from an EMBL/GenBank/DDBJ whole genome shotgun (WGS) entry which is preliminary data.</text>
</comment>
<dbReference type="PROSITE" id="PS50112">
    <property type="entry name" value="PAS"/>
    <property type="match status" value="2"/>
</dbReference>
<evidence type="ECO:0000259" key="17">
    <source>
        <dbReference type="PROSITE" id="PS50112"/>
    </source>
</evidence>
<evidence type="ECO:0000256" key="3">
    <source>
        <dbReference type="ARBA" id="ARBA00012438"/>
    </source>
</evidence>
<evidence type="ECO:0000256" key="13">
    <source>
        <dbReference type="ARBA" id="ARBA00024867"/>
    </source>
</evidence>
<evidence type="ECO:0000256" key="4">
    <source>
        <dbReference type="ARBA" id="ARBA00018672"/>
    </source>
</evidence>
<evidence type="ECO:0000256" key="7">
    <source>
        <dbReference type="ARBA" id="ARBA00022679"/>
    </source>
</evidence>
<dbReference type="GO" id="GO:0005524">
    <property type="term" value="F:ATP binding"/>
    <property type="evidence" value="ECO:0007669"/>
    <property type="project" value="UniProtKB-KW"/>
</dbReference>
<keyword evidence="8" id="KW-0547">Nucleotide-binding</keyword>
<evidence type="ECO:0000256" key="9">
    <source>
        <dbReference type="ARBA" id="ARBA00022777"/>
    </source>
</evidence>
<keyword evidence="11" id="KW-0902">Two-component regulatory system</keyword>
<dbReference type="GO" id="GO:0005886">
    <property type="term" value="C:plasma membrane"/>
    <property type="evidence" value="ECO:0007669"/>
    <property type="project" value="UniProtKB-SubCell"/>
</dbReference>
<dbReference type="Gene3D" id="3.40.50.2300">
    <property type="match status" value="2"/>
</dbReference>
<dbReference type="InterPro" id="IPR005467">
    <property type="entry name" value="His_kinase_dom"/>
</dbReference>